<sequence length="366" mass="38445">MNNSASVPVVVVGLGALGRFFVRAAAADPRIAIVGAVDTDPAKIGRTVEQVTGESTGAGLPVAGDLATLIRQVPVRPQVLVHMTESRPDRILQPLLDGIAAGLHVLSAAESMFHPWLRYPEHARRLHEAATAAGVTVTGTGINPGFVSDQLVLDVAAASTGITGIRLSRAVEVSDTGPGDVEHVGFGLSVEEFRRRVADGHVEGHMGLPESFALLAERLDLPIERITESWEPVSVDRVTPSAIGDIAPGHVVGIVQQAHAFSGSAEVMTARLAMYYGEGFESPHDEIVLEGLHRIHLRIEPASVSILGAAIVLANTVPLLPAAPLGLVSVLDLPTRTPRSDLRYLVDGAASRPGHIVLEQVGSAPE</sequence>
<dbReference type="Gene3D" id="3.40.50.720">
    <property type="entry name" value="NAD(P)-binding Rossmann-like Domain"/>
    <property type="match status" value="1"/>
</dbReference>
<dbReference type="Proteomes" id="UP000655208">
    <property type="component" value="Unassembled WGS sequence"/>
</dbReference>
<dbReference type="SUPFAM" id="SSF51735">
    <property type="entry name" value="NAD(P)-binding Rossmann-fold domains"/>
    <property type="match status" value="1"/>
</dbReference>
<gene>
    <name evidence="2" type="ORF">GCM10011594_17490</name>
</gene>
<dbReference type="RefSeq" id="WP_188941130.1">
    <property type="nucleotide sequence ID" value="NZ_BMNA01000003.1"/>
</dbReference>
<evidence type="ECO:0000313" key="3">
    <source>
        <dbReference type="Proteomes" id="UP000655208"/>
    </source>
</evidence>
<evidence type="ECO:0000259" key="1">
    <source>
        <dbReference type="Pfam" id="PF19328"/>
    </source>
</evidence>
<dbReference type="InterPro" id="IPR036291">
    <property type="entry name" value="NAD(P)-bd_dom_sf"/>
</dbReference>
<reference evidence="2" key="1">
    <citation type="journal article" date="2014" name="Int. J. Syst. Evol. Microbiol.">
        <title>Complete genome sequence of Corynebacterium casei LMG S-19264T (=DSM 44701T), isolated from a smear-ripened cheese.</title>
        <authorList>
            <consortium name="US DOE Joint Genome Institute (JGI-PGF)"/>
            <person name="Walter F."/>
            <person name="Albersmeier A."/>
            <person name="Kalinowski J."/>
            <person name="Ruckert C."/>
        </authorList>
    </citation>
    <scope>NUCLEOTIDE SEQUENCE</scope>
    <source>
        <strain evidence="2">CGMCC 4.7308</strain>
    </source>
</reference>
<dbReference type="InterPro" id="IPR045760">
    <property type="entry name" value="DAP_DH_C"/>
</dbReference>
<comment type="caution">
    <text evidence="2">The sequence shown here is derived from an EMBL/GenBank/DDBJ whole genome shotgun (WGS) entry which is preliminary data.</text>
</comment>
<accession>A0A917SVH4</accession>
<dbReference type="Pfam" id="PF19328">
    <property type="entry name" value="DAP_DH_C"/>
    <property type="match status" value="1"/>
</dbReference>
<dbReference type="AlphaFoldDB" id="A0A917SVH4"/>
<name>A0A917SVH4_9ACTN</name>
<organism evidence="2 3">
    <name type="scientific">Nakamurella endophytica</name>
    <dbReference type="NCBI Taxonomy" id="1748367"/>
    <lineage>
        <taxon>Bacteria</taxon>
        <taxon>Bacillati</taxon>
        <taxon>Actinomycetota</taxon>
        <taxon>Actinomycetes</taxon>
        <taxon>Nakamurellales</taxon>
        <taxon>Nakamurellaceae</taxon>
        <taxon>Nakamurella</taxon>
    </lineage>
</organism>
<protein>
    <submittedName>
        <fullName evidence="2">Oxidoreductase</fullName>
    </submittedName>
</protein>
<proteinExistence type="predicted"/>
<feature type="domain" description="2,4-diaminopentanoate dehydrogenase C-terminal" evidence="1">
    <location>
        <begin position="146"/>
        <end position="336"/>
    </location>
</feature>
<keyword evidence="3" id="KW-1185">Reference proteome</keyword>
<dbReference type="EMBL" id="BMNA01000003">
    <property type="protein sequence ID" value="GGL98110.1"/>
    <property type="molecule type" value="Genomic_DNA"/>
</dbReference>
<reference evidence="2" key="2">
    <citation type="submission" date="2020-09" db="EMBL/GenBank/DDBJ databases">
        <authorList>
            <person name="Sun Q."/>
            <person name="Zhou Y."/>
        </authorList>
    </citation>
    <scope>NUCLEOTIDE SEQUENCE</scope>
    <source>
        <strain evidence="2">CGMCC 4.7308</strain>
    </source>
</reference>
<evidence type="ECO:0000313" key="2">
    <source>
        <dbReference type="EMBL" id="GGL98110.1"/>
    </source>
</evidence>
<dbReference type="CDD" id="cd24146">
    <property type="entry name" value="nat-AmDH_N_like"/>
    <property type="match status" value="1"/>
</dbReference>